<comment type="caution">
    <text evidence="2">The sequence shown here is derived from an EMBL/GenBank/DDBJ whole genome shotgun (WGS) entry which is preliminary data.</text>
</comment>
<name>A0A9P6D5Q9_9AGAR</name>
<dbReference type="Proteomes" id="UP000807469">
    <property type="component" value="Unassembled WGS sequence"/>
</dbReference>
<gene>
    <name evidence="2" type="ORF">BDN70DRAFT_989699</name>
</gene>
<dbReference type="EMBL" id="MU155145">
    <property type="protein sequence ID" value="KAF9484240.1"/>
    <property type="molecule type" value="Genomic_DNA"/>
</dbReference>
<keyword evidence="3" id="KW-1185">Reference proteome</keyword>
<sequence length="549" mass="61085">MSDPVEQDMISSTSEDSSSSKDDNDDNESIDDLPTAIDSFVPLIQVLDSPVVHFIGGEYHLRGPISLESLEKLSTYAQSVTSFTVSDDEPSLIPETLWRLIRLLDKYHWNNNLKGIFPSLDELCITDADASLDLLGPLFTVSSLRYLEIYGVPEARRDTLLTFLYNLANDAPNMYSIKLDGALPYKSALHSSCMKFLKLRELHLEKVGPELDWTTLRDIGQLPELEALVLSANGIIYTPQHNAQSVPLEMAEPIESEKTKIPHPSEPTFRNLKSLHLVAKIDLMSDLVGLIESKEMTTFSLTLISTRNVSMVQSGVAELKPGFTEDTPLEPKQFTSIVKSALATGPHTLTTFRIVGRRPSPTKVGKFSAKLPILMPYTLLALLLHSSLRSLEVSRWTVTWDLGKVIPVLSTSGRPSKFRSLHFPIGKGIPLSMLHPILKSCPALVSLKCRFIKPSVIPACPSDNDIYGLKTLGAGSMKVEHYELPEMTGIAQYLDALCPSLESIEFEKKDGQNCEQWKQIHNFVKMCQHSRSYHAAARNPVKPESWSQS</sequence>
<dbReference type="Gene3D" id="3.80.10.10">
    <property type="entry name" value="Ribonuclease Inhibitor"/>
    <property type="match status" value="1"/>
</dbReference>
<dbReference type="InterPro" id="IPR032675">
    <property type="entry name" value="LRR_dom_sf"/>
</dbReference>
<protein>
    <submittedName>
        <fullName evidence="2">Uncharacterized protein</fullName>
    </submittedName>
</protein>
<dbReference type="AlphaFoldDB" id="A0A9P6D5Q9"/>
<accession>A0A9P6D5Q9</accession>
<evidence type="ECO:0000313" key="3">
    <source>
        <dbReference type="Proteomes" id="UP000807469"/>
    </source>
</evidence>
<reference evidence="2" key="1">
    <citation type="submission" date="2020-11" db="EMBL/GenBank/DDBJ databases">
        <authorList>
            <consortium name="DOE Joint Genome Institute"/>
            <person name="Ahrendt S."/>
            <person name="Riley R."/>
            <person name="Andreopoulos W."/>
            <person name="Labutti K."/>
            <person name="Pangilinan J."/>
            <person name="Ruiz-Duenas F.J."/>
            <person name="Barrasa J.M."/>
            <person name="Sanchez-Garcia M."/>
            <person name="Camarero S."/>
            <person name="Miyauchi S."/>
            <person name="Serrano A."/>
            <person name="Linde D."/>
            <person name="Babiker R."/>
            <person name="Drula E."/>
            <person name="Ayuso-Fernandez I."/>
            <person name="Pacheco R."/>
            <person name="Padilla G."/>
            <person name="Ferreira P."/>
            <person name="Barriuso J."/>
            <person name="Kellner H."/>
            <person name="Castanera R."/>
            <person name="Alfaro M."/>
            <person name="Ramirez L."/>
            <person name="Pisabarro A.G."/>
            <person name="Kuo A."/>
            <person name="Tritt A."/>
            <person name="Lipzen A."/>
            <person name="He G."/>
            <person name="Yan M."/>
            <person name="Ng V."/>
            <person name="Cullen D."/>
            <person name="Martin F."/>
            <person name="Rosso M.-N."/>
            <person name="Henrissat B."/>
            <person name="Hibbett D."/>
            <person name="Martinez A.T."/>
            <person name="Grigoriev I.V."/>
        </authorList>
    </citation>
    <scope>NUCLEOTIDE SEQUENCE</scope>
    <source>
        <strain evidence="2">CIRM-BRFM 674</strain>
    </source>
</reference>
<proteinExistence type="predicted"/>
<organism evidence="2 3">
    <name type="scientific">Pholiota conissans</name>
    <dbReference type="NCBI Taxonomy" id="109636"/>
    <lineage>
        <taxon>Eukaryota</taxon>
        <taxon>Fungi</taxon>
        <taxon>Dikarya</taxon>
        <taxon>Basidiomycota</taxon>
        <taxon>Agaricomycotina</taxon>
        <taxon>Agaricomycetes</taxon>
        <taxon>Agaricomycetidae</taxon>
        <taxon>Agaricales</taxon>
        <taxon>Agaricineae</taxon>
        <taxon>Strophariaceae</taxon>
        <taxon>Pholiota</taxon>
    </lineage>
</organism>
<feature type="compositionally biased region" description="Low complexity" evidence="1">
    <location>
        <begin position="8"/>
        <end position="17"/>
    </location>
</feature>
<dbReference type="OrthoDB" id="3065347at2759"/>
<feature type="region of interest" description="Disordered" evidence="1">
    <location>
        <begin position="1"/>
        <end position="31"/>
    </location>
</feature>
<evidence type="ECO:0000256" key="1">
    <source>
        <dbReference type="SAM" id="MobiDB-lite"/>
    </source>
</evidence>
<evidence type="ECO:0000313" key="2">
    <source>
        <dbReference type="EMBL" id="KAF9484240.1"/>
    </source>
</evidence>
<dbReference type="SUPFAM" id="SSF52047">
    <property type="entry name" value="RNI-like"/>
    <property type="match status" value="1"/>
</dbReference>